<dbReference type="InterPro" id="IPR003663">
    <property type="entry name" value="Sugar/inositol_transpt"/>
</dbReference>
<dbReference type="PRINTS" id="PR00171">
    <property type="entry name" value="SUGRTRNSPORT"/>
</dbReference>
<name>A0A167LWP0_CALVF</name>
<feature type="transmembrane region" description="Helical" evidence="10">
    <location>
        <begin position="426"/>
        <end position="445"/>
    </location>
</feature>
<evidence type="ECO:0000313" key="14">
    <source>
        <dbReference type="Proteomes" id="UP000076738"/>
    </source>
</evidence>
<evidence type="ECO:0000256" key="7">
    <source>
        <dbReference type="ARBA" id="ARBA00049119"/>
    </source>
</evidence>
<feature type="transmembrane region" description="Helical" evidence="10">
    <location>
        <begin position="355"/>
        <end position="375"/>
    </location>
</feature>
<feature type="transmembrane region" description="Helical" evidence="10">
    <location>
        <begin position="142"/>
        <end position="162"/>
    </location>
</feature>
<evidence type="ECO:0000256" key="8">
    <source>
        <dbReference type="RuleBase" id="RU003346"/>
    </source>
</evidence>
<evidence type="ECO:0000256" key="6">
    <source>
        <dbReference type="ARBA" id="ARBA00023136"/>
    </source>
</evidence>
<keyword evidence="14" id="KW-1185">Reference proteome</keyword>
<feature type="transmembrane region" description="Helical" evidence="10">
    <location>
        <begin position="174"/>
        <end position="191"/>
    </location>
</feature>
<dbReference type="GO" id="GO:0005351">
    <property type="term" value="F:carbohydrate:proton symporter activity"/>
    <property type="evidence" value="ECO:0007669"/>
    <property type="project" value="TreeGrafter"/>
</dbReference>
<gene>
    <name evidence="13" type="ORF">CALVIDRAFT_598450</name>
</gene>
<proteinExistence type="inferred from homology"/>
<reference evidence="13 14" key="1">
    <citation type="journal article" date="2016" name="Mol. Biol. Evol.">
        <title>Comparative Genomics of Early-Diverging Mushroom-Forming Fungi Provides Insights into the Origins of Lignocellulose Decay Capabilities.</title>
        <authorList>
            <person name="Nagy L.G."/>
            <person name="Riley R."/>
            <person name="Tritt A."/>
            <person name="Adam C."/>
            <person name="Daum C."/>
            <person name="Floudas D."/>
            <person name="Sun H."/>
            <person name="Yadav J.S."/>
            <person name="Pangilinan J."/>
            <person name="Larsson K.H."/>
            <person name="Matsuura K."/>
            <person name="Barry K."/>
            <person name="Labutti K."/>
            <person name="Kuo R."/>
            <person name="Ohm R.A."/>
            <person name="Bhattacharya S.S."/>
            <person name="Shirouzu T."/>
            <person name="Yoshinaga Y."/>
            <person name="Martin F.M."/>
            <person name="Grigoriev I.V."/>
            <person name="Hibbett D.S."/>
        </authorList>
    </citation>
    <scope>NUCLEOTIDE SEQUENCE [LARGE SCALE GENOMIC DNA]</scope>
    <source>
        <strain evidence="13 14">TUFC12733</strain>
    </source>
</reference>
<dbReference type="InterPro" id="IPR050360">
    <property type="entry name" value="MFS_Sugar_Transporters"/>
</dbReference>
<feature type="transmembrane region" description="Helical" evidence="10">
    <location>
        <begin position="328"/>
        <end position="349"/>
    </location>
</feature>
<dbReference type="EMBL" id="KV417285">
    <property type="protein sequence ID" value="KZO96105.1"/>
    <property type="molecule type" value="Genomic_DNA"/>
</dbReference>
<dbReference type="InterPro" id="IPR036259">
    <property type="entry name" value="MFS_trans_sf"/>
</dbReference>
<dbReference type="Proteomes" id="UP000076738">
    <property type="component" value="Unassembled WGS sequence"/>
</dbReference>
<evidence type="ECO:0000256" key="2">
    <source>
        <dbReference type="ARBA" id="ARBA00010992"/>
    </source>
</evidence>
<evidence type="ECO:0000256" key="4">
    <source>
        <dbReference type="ARBA" id="ARBA00022692"/>
    </source>
</evidence>
<evidence type="ECO:0000313" key="13">
    <source>
        <dbReference type="EMBL" id="KZO96105.1"/>
    </source>
</evidence>
<keyword evidence="13" id="KW-0762">Sugar transport</keyword>
<dbReference type="InterPro" id="IPR020846">
    <property type="entry name" value="MFS_dom"/>
</dbReference>
<accession>A0A167LWP0</accession>
<sequence>MPDRGIIMLWLLSSIAIINSMVNGYDGSMMTGLQSLTQWETSFGNPTGAQLGLLNAIFNAGGTCGVPFGPFLSDWAGRRWGIFVGSVIIIVGTILQAASQNVNMFIGARFLIGFGLAISSNAAPILVAELAHPKFRGTITGLYNTQWPLGGILAAWITYGTFQMQGDASWRIPSALQAVPSTILIVCLPFIPESPRWLVAKERSDEARAILGRLHGNGNPHDPLVDLEMDEIQEALDFQKANADTRWFELVGSPGNRYRMFLAVCVGLFSQWSGNGLTGYYLSKILNQIGVTDPKFQLRINGGKQIQAWFLANLGAWLTDRVPRRWQFLGGTAGMMICFSCLTIFTGLYQQTPSYNLGIGAIVFMFFFGACYSLGWQANTTLYPTEIMPYRIRAKGLAVSTMTVNLALFFNSYINPIGMASLSWKYYFVYVAWLPIEVLTIFFFFKETKGHTLEELAVIFDGEQAAVAGTRLGVDPAHAQVTEEIVEKALHAHDTPTSERSSDIGKEEKATEHLEIAPPVRA</sequence>
<dbReference type="OrthoDB" id="6133115at2759"/>
<feature type="transmembrane region" description="Helical" evidence="10">
    <location>
        <begin position="80"/>
        <end position="98"/>
    </location>
</feature>
<evidence type="ECO:0000256" key="9">
    <source>
        <dbReference type="SAM" id="MobiDB-lite"/>
    </source>
</evidence>
<dbReference type="InterPro" id="IPR005828">
    <property type="entry name" value="MFS_sugar_transport-like"/>
</dbReference>
<comment type="similarity">
    <text evidence="2 8">Belongs to the major facilitator superfamily. Sugar transporter (TC 2.A.1.1) family.</text>
</comment>
<organism evidence="13 14">
    <name type="scientific">Calocera viscosa (strain TUFC12733)</name>
    <dbReference type="NCBI Taxonomy" id="1330018"/>
    <lineage>
        <taxon>Eukaryota</taxon>
        <taxon>Fungi</taxon>
        <taxon>Dikarya</taxon>
        <taxon>Basidiomycota</taxon>
        <taxon>Agaricomycotina</taxon>
        <taxon>Dacrymycetes</taxon>
        <taxon>Dacrymycetales</taxon>
        <taxon>Dacrymycetaceae</taxon>
        <taxon>Calocera</taxon>
    </lineage>
</organism>
<keyword evidence="11" id="KW-0732">Signal</keyword>
<keyword evidence="3 8" id="KW-0813">Transport</keyword>
<dbReference type="AlphaFoldDB" id="A0A167LWP0"/>
<evidence type="ECO:0000256" key="11">
    <source>
        <dbReference type="SAM" id="SignalP"/>
    </source>
</evidence>
<evidence type="ECO:0000259" key="12">
    <source>
        <dbReference type="PROSITE" id="PS50850"/>
    </source>
</evidence>
<dbReference type="NCBIfam" id="TIGR00879">
    <property type="entry name" value="SP"/>
    <property type="match status" value="1"/>
</dbReference>
<dbReference type="PANTHER" id="PTHR48022:SF64">
    <property type="entry name" value="MAJOR FACILITATOR SUPERFAMILY (MFS) PROFILE DOMAIN-CONTAINING PROTEIN"/>
    <property type="match status" value="1"/>
</dbReference>
<feature type="compositionally biased region" description="Basic and acidic residues" evidence="9">
    <location>
        <begin position="491"/>
        <end position="515"/>
    </location>
</feature>
<dbReference type="Pfam" id="PF00083">
    <property type="entry name" value="Sugar_tr"/>
    <property type="match status" value="1"/>
</dbReference>
<keyword evidence="6 10" id="KW-0472">Membrane</keyword>
<feature type="transmembrane region" description="Helical" evidence="10">
    <location>
        <begin position="110"/>
        <end position="130"/>
    </location>
</feature>
<feature type="transmembrane region" description="Helical" evidence="10">
    <location>
        <begin position="396"/>
        <end position="414"/>
    </location>
</feature>
<dbReference type="PANTHER" id="PTHR48022">
    <property type="entry name" value="PLASTIDIC GLUCOSE TRANSPORTER 4"/>
    <property type="match status" value="1"/>
</dbReference>
<feature type="region of interest" description="Disordered" evidence="9">
    <location>
        <begin position="491"/>
        <end position="522"/>
    </location>
</feature>
<feature type="transmembrane region" description="Helical" evidence="10">
    <location>
        <begin position="48"/>
        <end position="68"/>
    </location>
</feature>
<dbReference type="Gene3D" id="1.20.1250.20">
    <property type="entry name" value="MFS general substrate transporter like domains"/>
    <property type="match status" value="1"/>
</dbReference>
<evidence type="ECO:0000256" key="10">
    <source>
        <dbReference type="SAM" id="Phobius"/>
    </source>
</evidence>
<protein>
    <submittedName>
        <fullName evidence="13">MFS sugar transporter-like protein</fullName>
    </submittedName>
</protein>
<evidence type="ECO:0000256" key="3">
    <source>
        <dbReference type="ARBA" id="ARBA00022448"/>
    </source>
</evidence>
<comment type="subcellular location">
    <subcellularLocation>
        <location evidence="1">Membrane</location>
        <topology evidence="1">Multi-pass membrane protein</topology>
    </subcellularLocation>
</comment>
<dbReference type="GO" id="GO:0016020">
    <property type="term" value="C:membrane"/>
    <property type="evidence" value="ECO:0007669"/>
    <property type="project" value="UniProtKB-SubCell"/>
</dbReference>
<dbReference type="SUPFAM" id="SSF103473">
    <property type="entry name" value="MFS general substrate transporter"/>
    <property type="match status" value="1"/>
</dbReference>
<dbReference type="PROSITE" id="PS50850">
    <property type="entry name" value="MFS"/>
    <property type="match status" value="1"/>
</dbReference>
<evidence type="ECO:0000256" key="5">
    <source>
        <dbReference type="ARBA" id="ARBA00022989"/>
    </source>
</evidence>
<keyword evidence="5 10" id="KW-1133">Transmembrane helix</keyword>
<comment type="catalytic activity">
    <reaction evidence="7">
        <text>myo-inositol(out) + H(+)(out) = myo-inositol(in) + H(+)(in)</text>
        <dbReference type="Rhea" id="RHEA:60364"/>
        <dbReference type="ChEBI" id="CHEBI:15378"/>
        <dbReference type="ChEBI" id="CHEBI:17268"/>
    </reaction>
</comment>
<dbReference type="FunFam" id="1.20.1250.20:FF:000117">
    <property type="entry name" value="MFS hexose transporter"/>
    <property type="match status" value="1"/>
</dbReference>
<evidence type="ECO:0000256" key="1">
    <source>
        <dbReference type="ARBA" id="ARBA00004141"/>
    </source>
</evidence>
<keyword evidence="4 10" id="KW-0812">Transmembrane</keyword>
<feature type="signal peptide" evidence="11">
    <location>
        <begin position="1"/>
        <end position="20"/>
    </location>
</feature>
<feature type="domain" description="Major facilitator superfamily (MFS) profile" evidence="12">
    <location>
        <begin position="12"/>
        <end position="449"/>
    </location>
</feature>
<feature type="chain" id="PRO_5007890071" evidence="11">
    <location>
        <begin position="21"/>
        <end position="522"/>
    </location>
</feature>